<keyword evidence="3" id="KW-0653">Protein transport</keyword>
<dbReference type="InterPro" id="IPR025602">
    <property type="entry name" value="BCP1_family"/>
</dbReference>
<keyword evidence="6" id="KW-1185">Reference proteome</keyword>
<feature type="region of interest" description="Disordered" evidence="4">
    <location>
        <begin position="1"/>
        <end position="22"/>
    </location>
</feature>
<evidence type="ECO:0000313" key="6">
    <source>
        <dbReference type="Proteomes" id="UP000770015"/>
    </source>
</evidence>
<dbReference type="OrthoDB" id="27543at2759"/>
<accession>A0A9P9ACY8</accession>
<name>A0A9P9ACY8_9PEZI</name>
<comment type="caution">
    <text evidence="5">The sequence shown here is derived from an EMBL/GenBank/DDBJ whole genome shotgun (WGS) entry which is preliminary data.</text>
</comment>
<evidence type="ECO:0000256" key="4">
    <source>
        <dbReference type="SAM" id="MobiDB-lite"/>
    </source>
</evidence>
<dbReference type="Proteomes" id="UP000770015">
    <property type="component" value="Unassembled WGS sequence"/>
</dbReference>
<dbReference type="PANTHER" id="PTHR13261">
    <property type="entry name" value="BRCA2 AND CDKN1A INTERACTING PROTEIN"/>
    <property type="match status" value="1"/>
</dbReference>
<proteinExistence type="inferred from homology"/>
<evidence type="ECO:0000256" key="2">
    <source>
        <dbReference type="ARBA" id="ARBA00006781"/>
    </source>
</evidence>
<dbReference type="PANTHER" id="PTHR13261:SF0">
    <property type="entry name" value="BRCA2 AND CDKN1A-INTERACTING PROTEIN"/>
    <property type="match status" value="1"/>
</dbReference>
<dbReference type="EMBL" id="JAGSXJ010000010">
    <property type="protein sequence ID" value="KAH6687765.1"/>
    <property type="molecule type" value="Genomic_DNA"/>
</dbReference>
<gene>
    <name evidence="5" type="ORF">F5X68DRAFT_168668</name>
</gene>
<keyword evidence="3" id="KW-0539">Nucleus</keyword>
<evidence type="ECO:0000313" key="5">
    <source>
        <dbReference type="EMBL" id="KAH6687765.1"/>
    </source>
</evidence>
<keyword evidence="3" id="KW-0813">Transport</keyword>
<dbReference type="Pfam" id="PF13862">
    <property type="entry name" value="BCCIP"/>
    <property type="match status" value="1"/>
</dbReference>
<evidence type="ECO:0000256" key="3">
    <source>
        <dbReference type="PIRNR" id="PIRNR028983"/>
    </source>
</evidence>
<sequence>MGKKRERDEQNPAHDDAMDEDSDEDFDVVNVDFEWFNYDPEIDFHGTKTLLRQLFDVDAINFNMSALADLVTAQNSIGSAVKVDSKANDAYAIITALNLAHHRERPEIADLTKYISDKAQTNDALSPVAAVLADASAQVGLVLSERLINMPTEIVPPMYKMLTEEIADAVEDGEPYSFTHYLVLSKTYTEVEPDAELRTERKGKKQKAEAAGSLWYFHPEDEVLARHAVAHGAYSYTHENEGSEQSKRAFQEMGIKSQGYLMLIEAAKFKGAIEAVEQYVKPQ</sequence>
<reference evidence="5" key="1">
    <citation type="journal article" date="2021" name="Nat. Commun.">
        <title>Genetic determinants of endophytism in the Arabidopsis root mycobiome.</title>
        <authorList>
            <person name="Mesny F."/>
            <person name="Miyauchi S."/>
            <person name="Thiergart T."/>
            <person name="Pickel B."/>
            <person name="Atanasova L."/>
            <person name="Karlsson M."/>
            <person name="Huettel B."/>
            <person name="Barry K.W."/>
            <person name="Haridas S."/>
            <person name="Chen C."/>
            <person name="Bauer D."/>
            <person name="Andreopoulos W."/>
            <person name="Pangilinan J."/>
            <person name="LaButti K."/>
            <person name="Riley R."/>
            <person name="Lipzen A."/>
            <person name="Clum A."/>
            <person name="Drula E."/>
            <person name="Henrissat B."/>
            <person name="Kohler A."/>
            <person name="Grigoriev I.V."/>
            <person name="Martin F.M."/>
            <person name="Hacquard S."/>
        </authorList>
    </citation>
    <scope>NUCLEOTIDE SEQUENCE</scope>
    <source>
        <strain evidence="5">MPI-SDFR-AT-0117</strain>
    </source>
</reference>
<comment type="similarity">
    <text evidence="2 3">Belongs to the BCP1 family.</text>
</comment>
<dbReference type="GO" id="GO:0015031">
    <property type="term" value="P:protein transport"/>
    <property type="evidence" value="ECO:0007669"/>
    <property type="project" value="UniProtKB-KW"/>
</dbReference>
<dbReference type="PIRSF" id="PIRSF028983">
    <property type="entry name" value="BCP1"/>
    <property type="match status" value="1"/>
</dbReference>
<feature type="compositionally biased region" description="Basic and acidic residues" evidence="4">
    <location>
        <begin position="1"/>
        <end position="16"/>
    </location>
</feature>
<organism evidence="5 6">
    <name type="scientific">Plectosphaerella plurivora</name>
    <dbReference type="NCBI Taxonomy" id="936078"/>
    <lineage>
        <taxon>Eukaryota</taxon>
        <taxon>Fungi</taxon>
        <taxon>Dikarya</taxon>
        <taxon>Ascomycota</taxon>
        <taxon>Pezizomycotina</taxon>
        <taxon>Sordariomycetes</taxon>
        <taxon>Hypocreomycetidae</taxon>
        <taxon>Glomerellales</taxon>
        <taxon>Plectosphaerellaceae</taxon>
        <taxon>Plectosphaerella</taxon>
    </lineage>
</organism>
<evidence type="ECO:0000256" key="1">
    <source>
        <dbReference type="ARBA" id="ARBA00002688"/>
    </source>
</evidence>
<comment type="function">
    <text evidence="1 3">Involved in nuclear export, actin cytoskeleton organization and vesicular transport.</text>
</comment>
<comment type="subcellular location">
    <subcellularLocation>
        <location evidence="3">Nucleus</location>
    </subcellularLocation>
</comment>
<dbReference type="AlphaFoldDB" id="A0A9P9ACY8"/>
<protein>
    <recommendedName>
        <fullName evidence="3">Protein BCP1</fullName>
    </recommendedName>
</protein>
<dbReference type="GO" id="GO:0005634">
    <property type="term" value="C:nucleus"/>
    <property type="evidence" value="ECO:0007669"/>
    <property type="project" value="UniProtKB-SubCell"/>
</dbReference>